<comment type="pathway">
    <text evidence="2">Organic acid metabolism; glycolate biosynthesis; glycolate from 2-phosphoglycolate: step 1/1.</text>
</comment>
<dbReference type="GO" id="GO:0008967">
    <property type="term" value="F:phosphoglycolate phosphatase activity"/>
    <property type="evidence" value="ECO:0007669"/>
    <property type="project" value="UniProtKB-EC"/>
</dbReference>
<dbReference type="Pfam" id="PF13419">
    <property type="entry name" value="HAD_2"/>
    <property type="match status" value="1"/>
</dbReference>
<evidence type="ECO:0000256" key="1">
    <source>
        <dbReference type="ARBA" id="ARBA00000830"/>
    </source>
</evidence>
<comment type="catalytic activity">
    <reaction evidence="1">
        <text>2-phosphoglycolate + H2O = glycolate + phosphate</text>
        <dbReference type="Rhea" id="RHEA:14369"/>
        <dbReference type="ChEBI" id="CHEBI:15377"/>
        <dbReference type="ChEBI" id="CHEBI:29805"/>
        <dbReference type="ChEBI" id="CHEBI:43474"/>
        <dbReference type="ChEBI" id="CHEBI:58033"/>
        <dbReference type="EC" id="3.1.3.18"/>
    </reaction>
</comment>
<dbReference type="RefSeq" id="WP_009281403.1">
    <property type="nucleotide sequence ID" value="NZ_CAIT01000006.1"/>
</dbReference>
<comment type="caution">
    <text evidence="5">The sequence shown here is derived from an EMBL/GenBank/DDBJ whole genome shotgun (WGS) entry which is preliminary data.</text>
</comment>
<dbReference type="Proteomes" id="UP000009309">
    <property type="component" value="Unassembled WGS sequence"/>
</dbReference>
<evidence type="ECO:0000256" key="4">
    <source>
        <dbReference type="ARBA" id="ARBA00013078"/>
    </source>
</evidence>
<protein>
    <recommendedName>
        <fullName evidence="4">phosphoglycolate phosphatase</fullName>
        <ecNumber evidence="4">3.1.3.18</ecNumber>
    </recommendedName>
</protein>
<dbReference type="InterPro" id="IPR023214">
    <property type="entry name" value="HAD_sf"/>
</dbReference>
<sequence>MKNPFAAAFLLDLDGTLADTLPLCIQAFRQSIEPLANRQLTDEEIIATFGPSEEGTIRALIPDYVDQGITSYLRFYESLHGMCSQPFPGITQLLETLQKRRVRLGLVTGKGEHSTRISLQQFRLASYFEYVETGWVHGPRKVDGIKAILSQWSDLPKENVWYVGDAPSDILASREVGIPFVAAAWARTADVNQLRALQPNELFTSVDDFVNWTEGVTMSHSPMQD</sequence>
<dbReference type="PANTHER" id="PTHR43434:SF1">
    <property type="entry name" value="PHOSPHOGLYCOLATE PHOSPHATASE"/>
    <property type="match status" value="1"/>
</dbReference>
<dbReference type="SFLD" id="SFLDS00003">
    <property type="entry name" value="Haloacid_Dehalogenase"/>
    <property type="match status" value="1"/>
</dbReference>
<evidence type="ECO:0000313" key="6">
    <source>
        <dbReference type="Proteomes" id="UP000009309"/>
    </source>
</evidence>
<organism evidence="5 6">
    <name type="scientific">Fibrisoma limi BUZ 3</name>
    <dbReference type="NCBI Taxonomy" id="1185876"/>
    <lineage>
        <taxon>Bacteria</taxon>
        <taxon>Pseudomonadati</taxon>
        <taxon>Bacteroidota</taxon>
        <taxon>Cytophagia</taxon>
        <taxon>Cytophagales</taxon>
        <taxon>Spirosomataceae</taxon>
        <taxon>Fibrisoma</taxon>
    </lineage>
</organism>
<accession>I2GFZ4</accession>
<proteinExistence type="inferred from homology"/>
<evidence type="ECO:0000256" key="3">
    <source>
        <dbReference type="ARBA" id="ARBA00006171"/>
    </source>
</evidence>
<dbReference type="InterPro" id="IPR023198">
    <property type="entry name" value="PGP-like_dom2"/>
</dbReference>
<dbReference type="GO" id="GO:0006281">
    <property type="term" value="P:DNA repair"/>
    <property type="evidence" value="ECO:0007669"/>
    <property type="project" value="TreeGrafter"/>
</dbReference>
<dbReference type="InterPro" id="IPR036412">
    <property type="entry name" value="HAD-like_sf"/>
</dbReference>
<dbReference type="eggNOG" id="COG0546">
    <property type="taxonomic scope" value="Bacteria"/>
</dbReference>
<dbReference type="GO" id="GO:0005829">
    <property type="term" value="C:cytosol"/>
    <property type="evidence" value="ECO:0007669"/>
    <property type="project" value="TreeGrafter"/>
</dbReference>
<dbReference type="OrthoDB" id="9807630at2"/>
<dbReference type="Gene3D" id="1.10.150.240">
    <property type="entry name" value="Putative phosphatase, domain 2"/>
    <property type="match status" value="1"/>
</dbReference>
<dbReference type="PANTHER" id="PTHR43434">
    <property type="entry name" value="PHOSPHOGLYCOLATE PHOSPHATASE"/>
    <property type="match status" value="1"/>
</dbReference>
<dbReference type="InterPro" id="IPR041492">
    <property type="entry name" value="HAD_2"/>
</dbReference>
<dbReference type="Gene3D" id="3.40.50.1000">
    <property type="entry name" value="HAD superfamily/HAD-like"/>
    <property type="match status" value="1"/>
</dbReference>
<reference evidence="5 6" key="1">
    <citation type="journal article" date="2012" name="J. Bacteriol.">
        <title>Genome Sequence of the Filamentous Bacterium Fibrisoma limi BUZ 3T.</title>
        <authorList>
            <person name="Filippini M."/>
            <person name="Qi W."/>
            <person name="Jaenicke S."/>
            <person name="Goesmann A."/>
            <person name="Smits T.H."/>
            <person name="Bagheri H.C."/>
        </authorList>
    </citation>
    <scope>NUCLEOTIDE SEQUENCE [LARGE SCALE GENOMIC DNA]</scope>
    <source>
        <strain evidence="6">BUZ 3T</strain>
    </source>
</reference>
<comment type="similarity">
    <text evidence="3">Belongs to the HAD-like hydrolase superfamily. CbbY/CbbZ/Gph/YieH family.</text>
</comment>
<dbReference type="EMBL" id="CAIT01000006">
    <property type="protein sequence ID" value="CCH52819.1"/>
    <property type="molecule type" value="Genomic_DNA"/>
</dbReference>
<keyword evidence="5" id="KW-0378">Hydrolase</keyword>
<dbReference type="STRING" id="1185876.BN8_01851"/>
<dbReference type="InterPro" id="IPR050155">
    <property type="entry name" value="HAD-like_hydrolase_sf"/>
</dbReference>
<evidence type="ECO:0000256" key="2">
    <source>
        <dbReference type="ARBA" id="ARBA00004818"/>
    </source>
</evidence>
<dbReference type="SUPFAM" id="SSF56784">
    <property type="entry name" value="HAD-like"/>
    <property type="match status" value="1"/>
</dbReference>
<dbReference type="EC" id="3.1.3.18" evidence="4"/>
<dbReference type="SFLD" id="SFLDG01129">
    <property type="entry name" value="C1.5:_HAD__Beta-PGM__Phosphata"/>
    <property type="match status" value="1"/>
</dbReference>
<name>I2GFZ4_9BACT</name>
<evidence type="ECO:0000313" key="5">
    <source>
        <dbReference type="EMBL" id="CCH52819.1"/>
    </source>
</evidence>
<keyword evidence="6" id="KW-1185">Reference proteome</keyword>
<dbReference type="AlphaFoldDB" id="I2GFZ4"/>
<gene>
    <name evidence="5" type="ORF">BN8_01851</name>
</gene>